<keyword evidence="2" id="KW-1133">Transmembrane helix</keyword>
<gene>
    <name evidence="3" type="ORF">AB0887_32315</name>
</gene>
<organism evidence="3 4">
    <name type="scientific">Streptomyces huasconensis</name>
    <dbReference type="NCBI Taxonomy" id="1854574"/>
    <lineage>
        <taxon>Bacteria</taxon>
        <taxon>Bacillati</taxon>
        <taxon>Actinomycetota</taxon>
        <taxon>Actinomycetes</taxon>
        <taxon>Kitasatosporales</taxon>
        <taxon>Streptomycetaceae</taxon>
        <taxon>Streptomyces</taxon>
    </lineage>
</organism>
<keyword evidence="2" id="KW-0472">Membrane</keyword>
<evidence type="ECO:0000256" key="2">
    <source>
        <dbReference type="SAM" id="Phobius"/>
    </source>
</evidence>
<evidence type="ECO:0000256" key="1">
    <source>
        <dbReference type="SAM" id="MobiDB-lite"/>
    </source>
</evidence>
<feature type="region of interest" description="Disordered" evidence="1">
    <location>
        <begin position="37"/>
        <end position="56"/>
    </location>
</feature>
<dbReference type="RefSeq" id="WP_359783130.1">
    <property type="nucleotide sequence ID" value="NZ_JBEYRR010000013.1"/>
</dbReference>
<dbReference type="EMBL" id="JBEYRS010000018">
    <property type="protein sequence ID" value="MEW2366621.1"/>
    <property type="molecule type" value="Genomic_DNA"/>
</dbReference>
<keyword evidence="4" id="KW-1185">Reference proteome</keyword>
<reference evidence="3 4" key="1">
    <citation type="submission" date="2024-06" db="EMBL/GenBank/DDBJ databases">
        <title>The Natural Products Discovery Center: Release of the First 8490 Sequenced Strains for Exploring Actinobacteria Biosynthetic Diversity.</title>
        <authorList>
            <person name="Kalkreuter E."/>
            <person name="Kautsar S.A."/>
            <person name="Yang D."/>
            <person name="Bader C.D."/>
            <person name="Teijaro C.N."/>
            <person name="Fluegel L."/>
            <person name="Davis C.M."/>
            <person name="Simpson J.R."/>
            <person name="Lauterbach L."/>
            <person name="Steele A.D."/>
            <person name="Gui C."/>
            <person name="Meng S."/>
            <person name="Li G."/>
            <person name="Viehrig K."/>
            <person name="Ye F."/>
            <person name="Su P."/>
            <person name="Kiefer A.F."/>
            <person name="Nichols A."/>
            <person name="Cepeda A.J."/>
            <person name="Yan W."/>
            <person name="Fan B."/>
            <person name="Jiang Y."/>
            <person name="Adhikari A."/>
            <person name="Zheng C.-J."/>
            <person name="Schuster L."/>
            <person name="Cowan T.M."/>
            <person name="Smanski M.J."/>
            <person name="Chevrette M.G."/>
            <person name="De Carvalho L.P.S."/>
            <person name="Shen B."/>
        </authorList>
    </citation>
    <scope>NUCLEOTIDE SEQUENCE [LARGE SCALE GENOMIC DNA]</scope>
    <source>
        <strain evidence="3 4">NPDC047833</strain>
    </source>
</reference>
<proteinExistence type="predicted"/>
<sequence>MASDWVVAATALITGAAGSFGTFSTIRTAKDQARQRAEAELEQLKETSERQHHADRQERFAAFQMHKRAVYSALLEAGQAASQGSDWSKHVARALVVAEGPLRGELLQLRDAQLPLHGDSLWALIEKIQADVDTES</sequence>
<accession>A0ABV3M5V3</accession>
<protein>
    <submittedName>
        <fullName evidence="3">Uncharacterized protein</fullName>
    </submittedName>
</protein>
<name>A0ABV3M5V3_9ACTN</name>
<dbReference type="Proteomes" id="UP001553843">
    <property type="component" value="Unassembled WGS sequence"/>
</dbReference>
<keyword evidence="2" id="KW-0812">Transmembrane</keyword>
<evidence type="ECO:0000313" key="4">
    <source>
        <dbReference type="Proteomes" id="UP001553843"/>
    </source>
</evidence>
<comment type="caution">
    <text evidence="3">The sequence shown here is derived from an EMBL/GenBank/DDBJ whole genome shotgun (WGS) entry which is preliminary data.</text>
</comment>
<evidence type="ECO:0000313" key="3">
    <source>
        <dbReference type="EMBL" id="MEW2366621.1"/>
    </source>
</evidence>
<feature type="transmembrane region" description="Helical" evidence="2">
    <location>
        <begin position="6"/>
        <end position="26"/>
    </location>
</feature>